<name>A0A6A6VEF0_9PLEO</name>
<dbReference type="EMBL" id="MU006567">
    <property type="protein sequence ID" value="KAF2748968.1"/>
    <property type="molecule type" value="Genomic_DNA"/>
</dbReference>
<evidence type="ECO:0000313" key="2">
    <source>
        <dbReference type="Proteomes" id="UP000799440"/>
    </source>
</evidence>
<keyword evidence="2" id="KW-1185">Reference proteome</keyword>
<reference evidence="1" key="1">
    <citation type="journal article" date="2020" name="Stud. Mycol.">
        <title>101 Dothideomycetes genomes: a test case for predicting lifestyles and emergence of pathogens.</title>
        <authorList>
            <person name="Haridas S."/>
            <person name="Albert R."/>
            <person name="Binder M."/>
            <person name="Bloem J."/>
            <person name="Labutti K."/>
            <person name="Salamov A."/>
            <person name="Andreopoulos B."/>
            <person name="Baker S."/>
            <person name="Barry K."/>
            <person name="Bills G."/>
            <person name="Bluhm B."/>
            <person name="Cannon C."/>
            <person name="Castanera R."/>
            <person name="Culley D."/>
            <person name="Daum C."/>
            <person name="Ezra D."/>
            <person name="Gonzalez J."/>
            <person name="Henrissat B."/>
            <person name="Kuo A."/>
            <person name="Liang C."/>
            <person name="Lipzen A."/>
            <person name="Lutzoni F."/>
            <person name="Magnuson J."/>
            <person name="Mondo S."/>
            <person name="Nolan M."/>
            <person name="Ohm R."/>
            <person name="Pangilinan J."/>
            <person name="Park H.-J."/>
            <person name="Ramirez L."/>
            <person name="Alfaro M."/>
            <person name="Sun H."/>
            <person name="Tritt A."/>
            <person name="Yoshinaga Y."/>
            <person name="Zwiers L.-H."/>
            <person name="Turgeon B."/>
            <person name="Goodwin S."/>
            <person name="Spatafora J."/>
            <person name="Crous P."/>
            <person name="Grigoriev I."/>
        </authorList>
    </citation>
    <scope>NUCLEOTIDE SEQUENCE</scope>
    <source>
        <strain evidence="1">CBS 119925</strain>
    </source>
</reference>
<gene>
    <name evidence="1" type="ORF">M011DRAFT_320383</name>
</gene>
<accession>A0A6A6VEF0</accession>
<proteinExistence type="predicted"/>
<protein>
    <submittedName>
        <fullName evidence="1">Uncharacterized protein</fullName>
    </submittedName>
</protein>
<dbReference type="AlphaFoldDB" id="A0A6A6VEF0"/>
<sequence length="175" mass="19572">MFRIAKRHAKSRFQSATFTQVLKLKLYKTRRSARVARLSKVGPAASSEPVASQVSRCSNLLQVLKGLAFSGLFPALPIRRQPTGHTSTYLSKSADESVCPLYPDRYGHRVPVNIESLEHKLHIHRSSQEADVVCWPKDVFKGQKIKWSVCTACMVPIVQVRKSSVSCSCTMLQSQ</sequence>
<evidence type="ECO:0000313" key="1">
    <source>
        <dbReference type="EMBL" id="KAF2748968.1"/>
    </source>
</evidence>
<organism evidence="1 2">
    <name type="scientific">Sporormia fimetaria CBS 119925</name>
    <dbReference type="NCBI Taxonomy" id="1340428"/>
    <lineage>
        <taxon>Eukaryota</taxon>
        <taxon>Fungi</taxon>
        <taxon>Dikarya</taxon>
        <taxon>Ascomycota</taxon>
        <taxon>Pezizomycotina</taxon>
        <taxon>Dothideomycetes</taxon>
        <taxon>Pleosporomycetidae</taxon>
        <taxon>Pleosporales</taxon>
        <taxon>Sporormiaceae</taxon>
        <taxon>Sporormia</taxon>
    </lineage>
</organism>
<dbReference type="Proteomes" id="UP000799440">
    <property type="component" value="Unassembled WGS sequence"/>
</dbReference>